<dbReference type="EMBL" id="CAJZCX010000013">
    <property type="protein sequence ID" value="CAG9482636.1"/>
    <property type="molecule type" value="Genomic_DNA"/>
</dbReference>
<feature type="compositionally biased region" description="Basic and acidic residues" evidence="1">
    <location>
        <begin position="1110"/>
        <end position="1119"/>
    </location>
</feature>
<feature type="compositionally biased region" description="Basic and acidic residues" evidence="1">
    <location>
        <begin position="570"/>
        <end position="581"/>
    </location>
</feature>
<feature type="region of interest" description="Disordered" evidence="1">
    <location>
        <begin position="289"/>
        <end position="325"/>
    </location>
</feature>
<feature type="region of interest" description="Disordered" evidence="1">
    <location>
        <begin position="1853"/>
        <end position="1892"/>
    </location>
</feature>
<evidence type="ECO:0000313" key="2">
    <source>
        <dbReference type="EMBL" id="CAG9482636.1"/>
    </source>
</evidence>
<name>A0A8S4HEK1_PLAVI</name>
<protein>
    <submittedName>
        <fullName evidence="2">(malaria parasite P. vivax) hypothetical protein</fullName>
    </submittedName>
</protein>
<feature type="region of interest" description="Disordered" evidence="1">
    <location>
        <begin position="1236"/>
        <end position="1320"/>
    </location>
</feature>
<proteinExistence type="predicted"/>
<feature type="compositionally biased region" description="Basic and acidic residues" evidence="1">
    <location>
        <begin position="1259"/>
        <end position="1277"/>
    </location>
</feature>
<reference evidence="2" key="1">
    <citation type="submission" date="2021-09" db="EMBL/GenBank/DDBJ databases">
        <authorList>
            <consortium name="Pathogen Informatics"/>
        </authorList>
    </citation>
    <scope>NUCLEOTIDE SEQUENCE</scope>
    <source>
        <strain evidence="2">PvW1</strain>
    </source>
</reference>
<feature type="compositionally biased region" description="Gly residues" evidence="1">
    <location>
        <begin position="1476"/>
        <end position="1500"/>
    </location>
</feature>
<organism evidence="2 3">
    <name type="scientific">Plasmodium vivax</name>
    <name type="common">malaria parasite P. vivax</name>
    <dbReference type="NCBI Taxonomy" id="5855"/>
    <lineage>
        <taxon>Eukaryota</taxon>
        <taxon>Sar</taxon>
        <taxon>Alveolata</taxon>
        <taxon>Apicomplexa</taxon>
        <taxon>Aconoidasida</taxon>
        <taxon>Haemosporida</taxon>
        <taxon>Plasmodiidae</taxon>
        <taxon>Plasmodium</taxon>
        <taxon>Plasmodium (Plasmodium)</taxon>
    </lineage>
</organism>
<feature type="region of interest" description="Disordered" evidence="1">
    <location>
        <begin position="460"/>
        <end position="482"/>
    </location>
</feature>
<feature type="compositionally biased region" description="Basic and acidic residues" evidence="1">
    <location>
        <begin position="1406"/>
        <end position="1445"/>
    </location>
</feature>
<feature type="region of interest" description="Disordered" evidence="1">
    <location>
        <begin position="1576"/>
        <end position="1678"/>
    </location>
</feature>
<dbReference type="VEuPathDB" id="PlasmoDB:PVPAM_040027200"/>
<feature type="compositionally biased region" description="Basic and acidic residues" evidence="1">
    <location>
        <begin position="412"/>
        <end position="422"/>
    </location>
</feature>
<evidence type="ECO:0000256" key="1">
    <source>
        <dbReference type="SAM" id="MobiDB-lite"/>
    </source>
</evidence>
<feature type="region of interest" description="Disordered" evidence="1">
    <location>
        <begin position="509"/>
        <end position="627"/>
    </location>
</feature>
<feature type="compositionally biased region" description="Basic and acidic residues" evidence="1">
    <location>
        <begin position="249"/>
        <end position="270"/>
    </location>
</feature>
<dbReference type="InterPro" id="IPR029033">
    <property type="entry name" value="His_PPase_superfam"/>
</dbReference>
<feature type="compositionally biased region" description="Basic and acidic residues" evidence="1">
    <location>
        <begin position="1"/>
        <end position="19"/>
    </location>
</feature>
<feature type="region of interest" description="Disordered" evidence="1">
    <location>
        <begin position="237"/>
        <end position="270"/>
    </location>
</feature>
<feature type="region of interest" description="Disordered" evidence="1">
    <location>
        <begin position="960"/>
        <end position="1021"/>
    </location>
</feature>
<accession>A0A8S4HEK1</accession>
<feature type="compositionally biased region" description="Basic and acidic residues" evidence="1">
    <location>
        <begin position="965"/>
        <end position="996"/>
    </location>
</feature>
<dbReference type="Proteomes" id="UP000779233">
    <property type="component" value="Unassembled WGS sequence"/>
</dbReference>
<feature type="region of interest" description="Disordered" evidence="1">
    <location>
        <begin position="1476"/>
        <end position="1512"/>
    </location>
</feature>
<feature type="compositionally biased region" description="Polar residues" evidence="1">
    <location>
        <begin position="1660"/>
        <end position="1670"/>
    </location>
</feature>
<feature type="region of interest" description="Disordered" evidence="1">
    <location>
        <begin position="1092"/>
        <end position="1119"/>
    </location>
</feature>
<evidence type="ECO:0000313" key="3">
    <source>
        <dbReference type="Proteomes" id="UP000779233"/>
    </source>
</evidence>
<feature type="region of interest" description="Disordered" evidence="1">
    <location>
        <begin position="1774"/>
        <end position="1793"/>
    </location>
</feature>
<feature type="region of interest" description="Disordered" evidence="1">
    <location>
        <begin position="152"/>
        <end position="189"/>
    </location>
</feature>
<feature type="compositionally biased region" description="Polar residues" evidence="1">
    <location>
        <begin position="585"/>
        <end position="600"/>
    </location>
</feature>
<feature type="region of interest" description="Disordered" evidence="1">
    <location>
        <begin position="699"/>
        <end position="719"/>
    </location>
</feature>
<gene>
    <name evidence="2" type="ORF">PVW1_040022800</name>
</gene>
<feature type="compositionally biased region" description="Basic residues" evidence="1">
    <location>
        <begin position="1647"/>
        <end position="1658"/>
    </location>
</feature>
<feature type="compositionally biased region" description="Low complexity" evidence="1">
    <location>
        <begin position="423"/>
        <end position="433"/>
    </location>
</feature>
<dbReference type="Gene3D" id="3.40.50.1240">
    <property type="entry name" value="Phosphoglycerate mutase-like"/>
    <property type="match status" value="1"/>
</dbReference>
<dbReference type="SUPFAM" id="SSF53254">
    <property type="entry name" value="Phosphoglycerate mutase-like"/>
    <property type="match status" value="1"/>
</dbReference>
<feature type="region of interest" description="Disordered" evidence="1">
    <location>
        <begin position="412"/>
        <end position="433"/>
    </location>
</feature>
<feature type="compositionally biased region" description="Basic and acidic residues" evidence="1">
    <location>
        <begin position="699"/>
        <end position="715"/>
    </location>
</feature>
<sequence>MMARKGAGEGEQPTREHPVAEGSIEEESPAGRPQWKGRKRRSRSPSGGRSENSCDSARSDYSCRYLNADSYGKNVSLCRKCLFTYFKFNSVTNVIYMRHGARTPKKKIQNIWPFKEGKGDLTFLGFQQSIKIGKYLRKYYYSMRKLNSIYNDGGSRSGGEKSSGSLESDEETNLMGGSTPWDELLPGGKMKKRNFKENLGSRRRLRETIKLLVGKRPPAGHPCRVLHKRVRNKMGWTPFCRERKRKKGEKKEEKKKEKKEEKKNDRVTHADHFMCKEGQREAALRWTRPLHAGTPNGGHNKDATNTSGRGKDRLPPTCQASYPQTQQERMLHIEKQKRKFDRVVKIIKHYLCVKTTSSERCKLTAYAIMCGILGITEKMFFFFFLLSFDNDQYDLLDADFMGGRGMASDHFRSVSGKREDRLPPLSSPRRYLPNSNSILERRKSSLPARVNFISHQGDSVDTHVKVGPSSGDHPVGHPQGGGSYHHVSFAPVYPNPVCSFMEKDCEGRLHTGEQKQQEQQQQPRQRLREAAESCMTRSGGSGIPEWVSSVVEEQPEEEPYRKRPNGGGEPPKRRSDARSRTSDTNWKVESAQSYSDSVNPSWGVLNRSLGKGAPRSGAARKGGDKFRPSSSLLHNVRLFFEFVLSGRHNSTLFYNRIVKTKGRNERKLGKPLVNFIFESYMQYVMGDFAGYVSRSGERHAERDAEGRSGHPHVSDYRGNYPSDYRGNYPSGYRGNHRKDLLSYLRNIYILCSVVNVAESNSLMLKTLKSNNHYVKRLKNLIFCNSNVYKLLNDHYKDEVSIVYQITKWNTRNYLNRSELLLSEPWANITPSDVVAEDERDIKNRIVHILKKHNSAVYKIKKKLHKSIILKDLKKLSCYSVSGSSRGVPSCETRKFLQEKIKNMKNHLFFNCKRRNIKVIKQFISSYDSYVYHNVRLVLDMRKAYRNVEVECSSSSEGVLAVGSSERGREHSSGGPSGREDRPKKEVSFREGGDPPKWHQAAQRGGAQGGDAPTGAEKWTHLERPSGLDGCCAGDCSNGGAHGEGEKTAKGPLGQREAALASQLANQLASPLTNPPDDPPDDALASQLANQLASPLTNPPATPLANPRGTRRAEEGAEKKEKNKAKSFYKKIYECYKHMCTLEYSNKYLSWLCSGMSLMDVVINFMISVRVYEDFNRELATGCGGGKKFIPKIIVYLTHQSSILSFQSCVGVKRSSMKIPPFGGFLSLELVHIRKKGGHRHGQAASKGRSELSAKPLSEANKEDHTALQMDGKAKGDRAPLCGDPPLDQLPREAAQDDPPLSTAPPRRQPPRVTGEARSADRHNVQAFIRDNDTASIFCCKEDCVWKVRRGNGRSSHHADGQSANRHHADGQSANRHHADGQSANRHHADGQSANRHHADGQSANRHHADGRPANRRHPDGRPANRRHPDGRPANRRHPESGAREGKYERYLPKCAKKIHDFKNLFNLLCYRDGKGGGKGGGNVGRNGSGNVGRNGSGNVGGSASRHPGSHPGSNVDSLIQLYNVCLSDSCSYVGNAELNGGQGGPRRRRRSFYGYFVKFTFNHYFPLKLKRKKSIKKCRRGGRRNGGETEEGEDTGRLKGEAVEQPNGEVSSLEGRAPKGKVPPTVVGRKDKRLDTNGETSRLASPKGRKKTFQRGKPHMQNTYAAQTSDQSDDCRKGKHLRRDKIMKRLNMNSFSFDCKHDRYMHYVYNSSDLKYGRIYSRLNRESDSKFSTKKSVDINNRLIERSRVKSNGGCSSFSSDESTHDELEFRNGKFKSLGRGEGGAAGGAPKDEVENELNSVSGVNGQTNYPAGEAGREHLHHLKANEVDGGQPNCTPMGYSFKLSKRAMSSRLLKNCMTEETEKRKRKKMQKMQQMQKSKPGGGRKKDESDKRNYQNENIICLDCLVSYLRQMLRVYGHPEML</sequence>
<comment type="caution">
    <text evidence="2">The sequence shown here is derived from an EMBL/GenBank/DDBJ whole genome shotgun (WGS) entry which is preliminary data.</text>
</comment>
<feature type="region of interest" description="Disordered" evidence="1">
    <location>
        <begin position="1"/>
        <end position="57"/>
    </location>
</feature>
<feature type="region of interest" description="Disordered" evidence="1">
    <location>
        <begin position="1350"/>
        <end position="1445"/>
    </location>
</feature>